<dbReference type="STRING" id="218851.A0A2G5D1S3"/>
<feature type="coiled-coil region" evidence="1">
    <location>
        <begin position="619"/>
        <end position="646"/>
    </location>
</feature>
<feature type="region of interest" description="Disordered" evidence="2">
    <location>
        <begin position="407"/>
        <end position="444"/>
    </location>
</feature>
<organism evidence="4 5">
    <name type="scientific">Aquilegia coerulea</name>
    <name type="common">Rocky mountain columbine</name>
    <dbReference type="NCBI Taxonomy" id="218851"/>
    <lineage>
        <taxon>Eukaryota</taxon>
        <taxon>Viridiplantae</taxon>
        <taxon>Streptophyta</taxon>
        <taxon>Embryophyta</taxon>
        <taxon>Tracheophyta</taxon>
        <taxon>Spermatophyta</taxon>
        <taxon>Magnoliopsida</taxon>
        <taxon>Ranunculales</taxon>
        <taxon>Ranunculaceae</taxon>
        <taxon>Thalictroideae</taxon>
        <taxon>Aquilegia</taxon>
    </lineage>
</organism>
<dbReference type="Pfam" id="PF01344">
    <property type="entry name" value="Kelch_1"/>
    <property type="match status" value="1"/>
</dbReference>
<feature type="region of interest" description="Disordered" evidence="2">
    <location>
        <begin position="522"/>
        <end position="589"/>
    </location>
</feature>
<dbReference type="SMART" id="SM00767">
    <property type="entry name" value="DCD"/>
    <property type="match status" value="1"/>
</dbReference>
<dbReference type="EMBL" id="KZ305047">
    <property type="protein sequence ID" value="PIA37465.1"/>
    <property type="molecule type" value="Genomic_DNA"/>
</dbReference>
<evidence type="ECO:0000313" key="5">
    <source>
        <dbReference type="Proteomes" id="UP000230069"/>
    </source>
</evidence>
<dbReference type="AlphaFoldDB" id="A0A2G5D1S3"/>
<dbReference type="InParanoid" id="A0A2G5D1S3"/>
<dbReference type="InterPro" id="IPR044832">
    <property type="entry name" value="NRP-like"/>
</dbReference>
<dbReference type="InterPro" id="IPR006652">
    <property type="entry name" value="Kelch_1"/>
</dbReference>
<dbReference type="Pfam" id="PF10539">
    <property type="entry name" value="Dev_Cell_Death"/>
    <property type="match status" value="1"/>
</dbReference>
<evidence type="ECO:0000259" key="3">
    <source>
        <dbReference type="PROSITE" id="PS51222"/>
    </source>
</evidence>
<proteinExistence type="predicted"/>
<name>A0A2G5D1S3_AQUCA</name>
<evidence type="ECO:0000256" key="2">
    <source>
        <dbReference type="SAM" id="MobiDB-lite"/>
    </source>
</evidence>
<gene>
    <name evidence="4" type="ORF">AQUCO_03000204v1</name>
</gene>
<protein>
    <recommendedName>
        <fullName evidence="3">DCD domain-containing protein</fullName>
    </recommendedName>
</protein>
<keyword evidence="5" id="KW-1185">Reference proteome</keyword>
<dbReference type="InterPro" id="IPR013989">
    <property type="entry name" value="Dev_and_cell_death_domain"/>
</dbReference>
<dbReference type="Pfam" id="PF24681">
    <property type="entry name" value="Kelch_KLHDC2_KLHL20_DRC7"/>
    <property type="match status" value="1"/>
</dbReference>
<dbReference type="SMART" id="SM00612">
    <property type="entry name" value="Kelch"/>
    <property type="match status" value="6"/>
</dbReference>
<accession>A0A2G5D1S3</accession>
<sequence length="963" mass="107729">MNINPNAWTEDGTSKTQYPAQVHVRIRKQCHYLLEEQYSEIIQKNYYTQFQYRLGSNHKQNARRFRFELDHMQTAQLLSLFESSPLTHSSATFYSKASSMRRLHDAISNLDTRHEDEDLEKSAVEVSSKHCMESRLPVMVPLSARKWISLCGENSDSNARSDGDDIVSLVPEFNMENPACLNDSNLDSGPSGTTPLWEEEKEASRNIPSCWEEEAGPLGVTTLAQGLSSGITPCLDQEKQIFGTQSDKEAMDEEERIYSKLKQLAFEREKLNLKVCREDLNIPRGMDTSSFKDELSPVAPLANEKETGASGVTPLWEEEKEASHNIPSCWEEVAGPLGVTTLEEEGMSSGITPCLDQEKQIFETQSDKEATDEEERIHTKLKQLAFERENLNLKVCRENVNIPRRMDNSSFKDELSPVAPSTNEKETVASGNTPLCEEEKEASRNIPSCWEEEVGPLGVTTLGEEGMSSGITPCLDQEKQIFGTQSVKEAMYEEERIYSKLKQLAFEREKLNVKVCREDVNIPRGMDNSSFEDELSPVAPSANEKDISKSEEDIEGAFESCGTNNSDSEDDHSRKSPSTSENYEDLSIKSSDFPSVIDQQLRQEIEEVKTFSIDQNRKASVLEKNLVDSENLIQQLRRRIVLLESHLSNPSSSGVDVWNGSGSNELFTKSFDEPRLGHDEDIWIMGGYDGVSWLQTLDRYSPSTDYVKSLEPMSSVRSYASAAVLNGLIYSFGGWNGYDNLWYDTVECYNPSSNKWISCSPLSEMKGCLAGATLNNKLYAVGGGNGKDCFRTVEMFDPVLGRWIVTQSMLEKRFASSAVELDGVLYVVGGFDGKNYLKSGERFDPRGGSWSKLHSMNTSRGSHALTVFKGKVYALGGYDGSQYVPTVEVFDPFMGTWIQSCEMKQSRGYFAAPVIGEAIYAIGGQKEGNDIVDSVEMYRPGHGWSTTTLNGIGKRCFFSAVLH</sequence>
<dbReference type="PROSITE" id="PS51222">
    <property type="entry name" value="DCD"/>
    <property type="match status" value="1"/>
</dbReference>
<keyword evidence="1" id="KW-0175">Coiled coil</keyword>
<dbReference type="OrthoDB" id="45365at2759"/>
<dbReference type="GO" id="GO:0034976">
    <property type="term" value="P:response to endoplasmic reticulum stress"/>
    <property type="evidence" value="ECO:0007669"/>
    <property type="project" value="InterPro"/>
</dbReference>
<dbReference type="PANTHER" id="PTHR46034">
    <property type="match status" value="1"/>
</dbReference>
<dbReference type="PANTHER" id="PTHR46034:SF7">
    <property type="entry name" value="INFLUENZA VIRUS NS1A-BINDING PROTEIN"/>
    <property type="match status" value="1"/>
</dbReference>
<dbReference type="Gene3D" id="2.120.10.80">
    <property type="entry name" value="Kelch-type beta propeller"/>
    <property type="match status" value="2"/>
</dbReference>
<dbReference type="SUPFAM" id="SSF117281">
    <property type="entry name" value="Kelch motif"/>
    <property type="match status" value="2"/>
</dbReference>
<evidence type="ECO:0000313" key="4">
    <source>
        <dbReference type="EMBL" id="PIA37465.1"/>
    </source>
</evidence>
<reference evidence="4 5" key="1">
    <citation type="submission" date="2017-09" db="EMBL/GenBank/DDBJ databases">
        <title>WGS assembly of Aquilegia coerulea Goldsmith.</title>
        <authorList>
            <person name="Hodges S."/>
            <person name="Kramer E."/>
            <person name="Nordborg M."/>
            <person name="Tomkins J."/>
            <person name="Borevitz J."/>
            <person name="Derieg N."/>
            <person name="Yan J."/>
            <person name="Mihaltcheva S."/>
            <person name="Hayes R.D."/>
            <person name="Rokhsar D."/>
        </authorList>
    </citation>
    <scope>NUCLEOTIDE SEQUENCE [LARGE SCALE GENOMIC DNA]</scope>
    <source>
        <strain evidence="5">cv. Goldsmith</strain>
    </source>
</reference>
<feature type="domain" description="DCD" evidence="3">
    <location>
        <begin position="1"/>
        <end position="83"/>
    </location>
</feature>
<dbReference type="InterPro" id="IPR015915">
    <property type="entry name" value="Kelch-typ_b-propeller"/>
</dbReference>
<evidence type="ECO:0000256" key="1">
    <source>
        <dbReference type="SAM" id="Coils"/>
    </source>
</evidence>
<dbReference type="Proteomes" id="UP000230069">
    <property type="component" value="Unassembled WGS sequence"/>
</dbReference>